<protein>
    <submittedName>
        <fullName evidence="1">Uncharacterized protein</fullName>
    </submittedName>
</protein>
<accession>A0AAV4A1Z1</accession>
<evidence type="ECO:0000313" key="2">
    <source>
        <dbReference type="Proteomes" id="UP000735302"/>
    </source>
</evidence>
<keyword evidence="2" id="KW-1185">Reference proteome</keyword>
<comment type="caution">
    <text evidence="1">The sequence shown here is derived from an EMBL/GenBank/DDBJ whole genome shotgun (WGS) entry which is preliminary data.</text>
</comment>
<dbReference type="Proteomes" id="UP000735302">
    <property type="component" value="Unassembled WGS sequence"/>
</dbReference>
<gene>
    <name evidence="1" type="ORF">PoB_002672900</name>
</gene>
<proteinExistence type="predicted"/>
<reference evidence="1 2" key="1">
    <citation type="journal article" date="2021" name="Elife">
        <title>Chloroplast acquisition without the gene transfer in kleptoplastic sea slugs, Plakobranchus ocellatus.</title>
        <authorList>
            <person name="Maeda T."/>
            <person name="Takahashi S."/>
            <person name="Yoshida T."/>
            <person name="Shimamura S."/>
            <person name="Takaki Y."/>
            <person name="Nagai Y."/>
            <person name="Toyoda A."/>
            <person name="Suzuki Y."/>
            <person name="Arimoto A."/>
            <person name="Ishii H."/>
            <person name="Satoh N."/>
            <person name="Nishiyama T."/>
            <person name="Hasebe M."/>
            <person name="Maruyama T."/>
            <person name="Minagawa J."/>
            <person name="Obokata J."/>
            <person name="Shigenobu S."/>
        </authorList>
    </citation>
    <scope>NUCLEOTIDE SEQUENCE [LARGE SCALE GENOMIC DNA]</scope>
</reference>
<organism evidence="1 2">
    <name type="scientific">Plakobranchus ocellatus</name>
    <dbReference type="NCBI Taxonomy" id="259542"/>
    <lineage>
        <taxon>Eukaryota</taxon>
        <taxon>Metazoa</taxon>
        <taxon>Spiralia</taxon>
        <taxon>Lophotrochozoa</taxon>
        <taxon>Mollusca</taxon>
        <taxon>Gastropoda</taxon>
        <taxon>Heterobranchia</taxon>
        <taxon>Euthyneura</taxon>
        <taxon>Panpulmonata</taxon>
        <taxon>Sacoglossa</taxon>
        <taxon>Placobranchoidea</taxon>
        <taxon>Plakobranchidae</taxon>
        <taxon>Plakobranchus</taxon>
    </lineage>
</organism>
<dbReference type="EMBL" id="BLXT01003064">
    <property type="protein sequence ID" value="GFO00224.1"/>
    <property type="molecule type" value="Genomic_DNA"/>
</dbReference>
<dbReference type="AlphaFoldDB" id="A0AAV4A1Z1"/>
<evidence type="ECO:0000313" key="1">
    <source>
        <dbReference type="EMBL" id="GFO00224.1"/>
    </source>
</evidence>
<name>A0AAV4A1Z1_9GAST</name>
<sequence>MPLEGASEPRGHDNWLLHKVFDRSYTSYSKDKTTCWNTIGKACVLQLLLRRGVVVQVLEHLLAATAVTTSSYDNNLSG</sequence>